<evidence type="ECO:0000256" key="1">
    <source>
        <dbReference type="SAM" id="MobiDB-lite"/>
    </source>
</evidence>
<organism evidence="3 4">
    <name type="scientific">Paenarthrobacter aurescens (strain TC1)</name>
    <dbReference type="NCBI Taxonomy" id="290340"/>
    <lineage>
        <taxon>Bacteria</taxon>
        <taxon>Bacillati</taxon>
        <taxon>Actinomycetota</taxon>
        <taxon>Actinomycetes</taxon>
        <taxon>Micrococcales</taxon>
        <taxon>Micrococcaceae</taxon>
        <taxon>Paenarthrobacter</taxon>
    </lineage>
</organism>
<feature type="domain" description="SLH" evidence="2">
    <location>
        <begin position="42"/>
        <end position="107"/>
    </location>
</feature>
<reference evidence="3 4" key="1">
    <citation type="journal article" date="2006" name="PLoS Genet.">
        <title>Secrets of soil survival revealed by the genome sequence of Arthrobacter aurescens TC1.</title>
        <authorList>
            <person name="Mongodin E.F."/>
            <person name="Shapir N."/>
            <person name="Daugherty S.C."/>
            <person name="DeBoy R.T."/>
            <person name="Emerson J.B."/>
            <person name="Shvartzbeyn A."/>
            <person name="Radune D."/>
            <person name="Vamathevan J."/>
            <person name="Riggs F."/>
            <person name="Grinberg V."/>
            <person name="Khouri H."/>
            <person name="Wackett L.P."/>
            <person name="Nelson K.E."/>
            <person name="Sadowsky M.J."/>
        </authorList>
    </citation>
    <scope>NUCLEOTIDE SEQUENCE [LARGE SCALE GENOMIC DNA]</scope>
    <source>
        <strain evidence="3 4">TC1</strain>
    </source>
</reference>
<dbReference type="HOGENOM" id="CLU_302620_0_0_11"/>
<evidence type="ECO:0000259" key="2">
    <source>
        <dbReference type="PROSITE" id="PS51272"/>
    </source>
</evidence>
<dbReference type="Proteomes" id="UP000000637">
    <property type="component" value="Chromosome"/>
</dbReference>
<dbReference type="PROSITE" id="PS51272">
    <property type="entry name" value="SLH"/>
    <property type="match status" value="2"/>
</dbReference>
<dbReference type="eggNOG" id="COG4733">
    <property type="taxonomic scope" value="Bacteria"/>
</dbReference>
<feature type="compositionally biased region" description="Low complexity" evidence="1">
    <location>
        <begin position="7"/>
        <end position="45"/>
    </location>
</feature>
<dbReference type="GO" id="GO:0005975">
    <property type="term" value="P:carbohydrate metabolic process"/>
    <property type="evidence" value="ECO:0007669"/>
    <property type="project" value="UniProtKB-ARBA"/>
</dbReference>
<feature type="domain" description="SLH" evidence="2">
    <location>
        <begin position="108"/>
        <end position="176"/>
    </location>
</feature>
<dbReference type="eggNOG" id="COG1404">
    <property type="taxonomic scope" value="Bacteria"/>
</dbReference>
<evidence type="ECO:0000313" key="3">
    <source>
        <dbReference type="EMBL" id="ABM08452.1"/>
    </source>
</evidence>
<dbReference type="GO" id="GO:0016020">
    <property type="term" value="C:membrane"/>
    <property type="evidence" value="ECO:0007669"/>
    <property type="project" value="InterPro"/>
</dbReference>
<name>A1R9C2_PAEAT</name>
<protein>
    <submittedName>
        <fullName evidence="3">S-layer domain protein</fullName>
    </submittedName>
</protein>
<feature type="region of interest" description="Disordered" evidence="1">
    <location>
        <begin position="1"/>
        <end position="45"/>
    </location>
</feature>
<dbReference type="STRING" id="290340.AAur_3134"/>
<dbReference type="InterPro" id="IPR015919">
    <property type="entry name" value="Cadherin-like_sf"/>
</dbReference>
<gene>
    <name evidence="3" type="ordered locus">AAur_3134</name>
</gene>
<dbReference type="GO" id="GO:0005509">
    <property type="term" value="F:calcium ion binding"/>
    <property type="evidence" value="ECO:0007669"/>
    <property type="project" value="InterPro"/>
</dbReference>
<evidence type="ECO:0000313" key="4">
    <source>
        <dbReference type="Proteomes" id="UP000000637"/>
    </source>
</evidence>
<dbReference type="SUPFAM" id="SSF49313">
    <property type="entry name" value="Cadherin-like"/>
    <property type="match status" value="2"/>
</dbReference>
<dbReference type="KEGG" id="aau:AAur_3134"/>
<dbReference type="AlphaFoldDB" id="A1R9C2"/>
<dbReference type="SMR" id="A1R9C2"/>
<dbReference type="EMBL" id="CP000474">
    <property type="protein sequence ID" value="ABM08452.1"/>
    <property type="molecule type" value="Genomic_DNA"/>
</dbReference>
<dbReference type="Pfam" id="PF00395">
    <property type="entry name" value="SLH"/>
    <property type="match status" value="1"/>
</dbReference>
<dbReference type="Pfam" id="PF05345">
    <property type="entry name" value="He_PIG"/>
    <property type="match status" value="2"/>
</dbReference>
<sequence>MMTGMLPANATPADPATVPAAAPQTQPDAVVQDSGPSFPAPATSPFADVSTTQQFYAEMAWLSKAGVSTGWSEANGSKTYRALQAVNRDAMAAFMYRLSGSPGFVPPAESPFADVSTSQQFYKEMAWLASKGISTGWTEADGFTKTYRALQPVNRDAMAAFLYRLAGSPDYTPPAVSPFADVATSQQFYKEMAWLASTGISTGWTEANGSKTYRALQAVNRDAMAAFMYRFHLNTSPLTIANNNLMDGIAGVRYLEQLTGAGGFGSLVWNATGLPQGVTLSTTGVLSGSPAATGDYPVTVTATDDSGMTLSRTLNLNVPEAAPEECAGKPCEILVPQENTVHVPGDNIVAINRDPESNQIVSVELTAVDVTVGQVLTLDPWANLESGAILNVDDVQMTADRTILVSVSTANLSAAYSEGTVHFTDEAAVTTSLGESEALSTPFAVKEPVQAPKKIQCEGGATADLKGLSVTPNMKPSLYADWKPFFGGLHQLQANVEGSITVNLGAAVSGEGVCTVAGPEVKVTVPSGAGAIVMVAQPSLTFEVNGKLDLSTSVTLKCGTSYQWRDGQESRAATCGTEHEPLGLSSDSGIEATLTGAIDTRVTWVEIVGITGQINASVSAAYHPTEDPMAELKGRVGFELGACLVCFFDGGPHVTIYSGTIYEKTIASWSTKPPAPGTPDAAVTPSVEPLKVLSTSLPSATVAKAYKIGLAAKGGTQPYTWTITKGALPAGLALNSGTGIVSGVPAAVATAEITVTATDKSGLVASAPLTLVVKPTPPRGDKVLVYADGDEGYGIANVAKTLRDSGAEVVEATALPADLSGYKSIWNPSRYGWTEADERRVASFVADGGAAYLTGERPCCEALNASVQNVLRHVLTDQNVVVGGMGDVQGPFTFNPAASNEITKAPNVLTSFDPDSPGAISGLAGVDARNVFARSETVAIGGVWAEGDMKAGRGRVVVLMDINYLADDARTPIVQNIQHFLSKTP</sequence>
<accession>A1R9C2</accession>
<keyword evidence="4" id="KW-1185">Reference proteome</keyword>
<dbReference type="InterPro" id="IPR013783">
    <property type="entry name" value="Ig-like_fold"/>
</dbReference>
<dbReference type="InterPro" id="IPR001119">
    <property type="entry name" value="SLH_dom"/>
</dbReference>
<dbReference type="RefSeq" id="WP_011775765.1">
    <property type="nucleotide sequence ID" value="NC_008711.1"/>
</dbReference>
<proteinExistence type="predicted"/>
<dbReference type="OrthoDB" id="904022at2"/>
<dbReference type="Gene3D" id="2.60.40.10">
    <property type="entry name" value="Immunoglobulins"/>
    <property type="match status" value="2"/>
</dbReference>